<dbReference type="RefSeq" id="WP_131576095.1">
    <property type="nucleotide sequence ID" value="NZ_CBCSAJ010000047.1"/>
</dbReference>
<reference evidence="2" key="1">
    <citation type="journal article" date="2019" name="Int. J. Syst. Evol. Microbiol.">
        <title>The Global Catalogue of Microorganisms (GCM) 10K type strain sequencing project: providing services to taxonomists for standard genome sequencing and annotation.</title>
        <authorList>
            <consortium name="The Broad Institute Genomics Platform"/>
            <consortium name="The Broad Institute Genome Sequencing Center for Infectious Disease"/>
            <person name="Wu L."/>
            <person name="Ma J."/>
        </authorList>
    </citation>
    <scope>NUCLEOTIDE SEQUENCE [LARGE SCALE GENOMIC DNA]</scope>
    <source>
        <strain evidence="2">CCM 8875</strain>
    </source>
</reference>
<accession>A0ABW4E1B5</accession>
<dbReference type="Pfam" id="PF01019">
    <property type="entry name" value="G_glu_transpept"/>
    <property type="match status" value="1"/>
</dbReference>
<evidence type="ECO:0000313" key="1">
    <source>
        <dbReference type="EMBL" id="MFD1482286.1"/>
    </source>
</evidence>
<proteinExistence type="predicted"/>
<gene>
    <name evidence="1" type="ORF">ACFQ5P_13400</name>
</gene>
<dbReference type="SUPFAM" id="SSF56235">
    <property type="entry name" value="N-terminal nucleophile aminohydrolases (Ntn hydrolases)"/>
    <property type="match status" value="1"/>
</dbReference>
<organism evidence="1 2">
    <name type="scientific">Paracoccus nototheniae</name>
    <dbReference type="NCBI Taxonomy" id="2489002"/>
    <lineage>
        <taxon>Bacteria</taxon>
        <taxon>Pseudomonadati</taxon>
        <taxon>Pseudomonadota</taxon>
        <taxon>Alphaproteobacteria</taxon>
        <taxon>Rhodobacterales</taxon>
        <taxon>Paracoccaceae</taxon>
        <taxon>Paracoccus</taxon>
    </lineage>
</organism>
<dbReference type="InterPro" id="IPR052896">
    <property type="entry name" value="GGT-like_enzyme"/>
</dbReference>
<dbReference type="PRINTS" id="PR01210">
    <property type="entry name" value="GGTRANSPTASE"/>
</dbReference>
<dbReference type="Gene3D" id="1.10.246.130">
    <property type="match status" value="1"/>
</dbReference>
<evidence type="ECO:0000313" key="2">
    <source>
        <dbReference type="Proteomes" id="UP001597302"/>
    </source>
</evidence>
<sequence>MHDFFSSRRPSTFAGRAMVATSHPLSTAAGLAILSEGGNAVDAALAAVAVQCVVDPLMTGIGGDCFALYAPADGAVLALNASGRAPGGATIEALTAAGLTTEIPGTSPHAITVPGAISGWCLLHRDHGTMPLDRIFARAISYAQDGYPVTPRVAQDWADNADYIAGDPHASALFLPEGRAPRPGERHAQPLLADRLREIAADGAAGFYKGETAAKMVAHLQSLGGLHTLGDFATGAEAAHWVTPIHTSYRGYDVHECPPNGQGLAALLILRILEGFDVAALSEVDRVHLHAEATKLAYHHRDALLADAGDCDGLVDTLLSDEVIATLRSRIDMTAAMPPALWDEPEHKDTVYLCVFDADGNAISLINSIFHGFGSTRLDPATGVLFHSRGASFRLIPGHPNAIAPGKRPMHTIIPGMLTRNGTVEMPFGVMGGHYQASGHAWLLSNIIDLGMGVQAAMDAPRSFAFAGVLEVEPTMPEPTRAALTARGHQIKVAASPIGGSQAIRMSDGLLEGGSDSRKDGMALGY</sequence>
<dbReference type="InterPro" id="IPR043137">
    <property type="entry name" value="GGT_ssub_C"/>
</dbReference>
<dbReference type="InterPro" id="IPR029055">
    <property type="entry name" value="Ntn_hydrolases_N"/>
</dbReference>
<comment type="caution">
    <text evidence="1">The sequence shown here is derived from an EMBL/GenBank/DDBJ whole genome shotgun (WGS) entry which is preliminary data.</text>
</comment>
<dbReference type="PANTHER" id="PTHR43881">
    <property type="entry name" value="GAMMA-GLUTAMYLTRANSPEPTIDASE (AFU_ORTHOLOGUE AFUA_4G13580)"/>
    <property type="match status" value="1"/>
</dbReference>
<dbReference type="PANTHER" id="PTHR43881:SF1">
    <property type="entry name" value="GAMMA-GLUTAMYLTRANSPEPTIDASE (AFU_ORTHOLOGUE AFUA_4G13580)"/>
    <property type="match status" value="1"/>
</dbReference>
<dbReference type="EMBL" id="JBHTOQ010000028">
    <property type="protein sequence ID" value="MFD1482286.1"/>
    <property type="molecule type" value="Genomic_DNA"/>
</dbReference>
<protein>
    <submittedName>
        <fullName evidence="1">Gamma-glutamyltransferase family protein</fullName>
    </submittedName>
</protein>
<keyword evidence="2" id="KW-1185">Reference proteome</keyword>
<name>A0ABW4E1B5_9RHOB</name>
<dbReference type="InterPro" id="IPR043138">
    <property type="entry name" value="GGT_lsub"/>
</dbReference>
<dbReference type="Proteomes" id="UP001597302">
    <property type="component" value="Unassembled WGS sequence"/>
</dbReference>
<dbReference type="Gene3D" id="3.60.20.40">
    <property type="match status" value="1"/>
</dbReference>